<keyword evidence="1" id="KW-0472">Membrane</keyword>
<evidence type="ECO:0000313" key="3">
    <source>
        <dbReference type="Proteomes" id="UP000722750"/>
    </source>
</evidence>
<accession>A0A941W2P2</accession>
<dbReference type="InterPro" id="IPR027387">
    <property type="entry name" value="Cytb/b6-like_sf"/>
</dbReference>
<reference evidence="2" key="1">
    <citation type="journal article" date="2021" name="ISME J.">
        <title>Fine-scale metabolic discontinuity in a stratified prokaryote microbiome of a Red Sea deep halocline.</title>
        <authorList>
            <person name="Michoud G."/>
            <person name="Ngugi D.K."/>
            <person name="Barozzi A."/>
            <person name="Merlino G."/>
            <person name="Calleja M.L."/>
            <person name="Delgado-Huertas A."/>
            <person name="Moran X.A.G."/>
            <person name="Daffonchio D."/>
        </authorList>
    </citation>
    <scope>NUCLEOTIDE SEQUENCE</scope>
    <source>
        <strain evidence="2">SuakinDeep_MAG55_1</strain>
    </source>
</reference>
<proteinExistence type="predicted"/>
<evidence type="ECO:0000313" key="2">
    <source>
        <dbReference type="EMBL" id="MBS1258052.1"/>
    </source>
</evidence>
<protein>
    <recommendedName>
        <fullName evidence="4">Cytochrome b/b6 C-terminal region profile domain-containing protein</fullName>
    </recommendedName>
</protein>
<dbReference type="GO" id="GO:0016020">
    <property type="term" value="C:membrane"/>
    <property type="evidence" value="ECO:0007669"/>
    <property type="project" value="InterPro"/>
</dbReference>
<feature type="transmembrane region" description="Helical" evidence="1">
    <location>
        <begin position="202"/>
        <end position="224"/>
    </location>
</feature>
<dbReference type="Gene3D" id="1.20.810.10">
    <property type="entry name" value="Cytochrome Bc1 Complex, Chain C"/>
    <property type="match status" value="1"/>
</dbReference>
<feature type="transmembrane region" description="Helical" evidence="1">
    <location>
        <begin position="24"/>
        <end position="45"/>
    </location>
</feature>
<comment type="caution">
    <text evidence="2">The sequence shown here is derived from an EMBL/GenBank/DDBJ whole genome shotgun (WGS) entry which is preliminary data.</text>
</comment>
<dbReference type="GO" id="GO:0016491">
    <property type="term" value="F:oxidoreductase activity"/>
    <property type="evidence" value="ECO:0007669"/>
    <property type="project" value="InterPro"/>
</dbReference>
<feature type="transmembrane region" description="Helical" evidence="1">
    <location>
        <begin position="168"/>
        <end position="190"/>
    </location>
</feature>
<evidence type="ECO:0000256" key="1">
    <source>
        <dbReference type="SAM" id="Phobius"/>
    </source>
</evidence>
<feature type="transmembrane region" description="Helical" evidence="1">
    <location>
        <begin position="82"/>
        <end position="99"/>
    </location>
</feature>
<evidence type="ECO:0008006" key="4">
    <source>
        <dbReference type="Google" id="ProtNLM"/>
    </source>
</evidence>
<keyword evidence="1" id="KW-0812">Transmembrane</keyword>
<keyword evidence="1" id="KW-1133">Transmembrane helix</keyword>
<dbReference type="Proteomes" id="UP000722750">
    <property type="component" value="Unassembled WGS sequence"/>
</dbReference>
<dbReference type="AlphaFoldDB" id="A0A941W2P2"/>
<dbReference type="InterPro" id="IPR036150">
    <property type="entry name" value="Cyt_b/b6_C_sf"/>
</dbReference>
<organism evidence="2 3">
    <name type="scientific">Candidatus Scalindua arabica</name>
    <dbReference type="NCBI Taxonomy" id="1127984"/>
    <lineage>
        <taxon>Bacteria</taxon>
        <taxon>Pseudomonadati</taxon>
        <taxon>Planctomycetota</taxon>
        <taxon>Candidatus Brocadiia</taxon>
        <taxon>Candidatus Brocadiales</taxon>
        <taxon>Candidatus Scalinduaceae</taxon>
        <taxon>Candidatus Scalindua</taxon>
    </lineage>
</organism>
<gene>
    <name evidence="2" type="ORF">MAG551_01105</name>
</gene>
<feature type="transmembrane region" description="Helical" evidence="1">
    <location>
        <begin position="119"/>
        <end position="141"/>
    </location>
</feature>
<sequence length="241" mass="27638">MEIRQHEKEPVELKDDRVFTWPNLVVKEFLAAILVTIGLLFYSFYVDAPLSELSDPAHAENPAKAPWYFAGLQEQLVYFDPWYAGVVLPSIIVVGLILLPFLDNNPKGNGYFTFRERKFAIVVFISGYVFWYLLIYVGTALRGPFWTFFWPWQEWTHSFPTPAPLHNLPLPLGIALSIGFYTVGLVFPLFIKKGILFRNLGIIRYAITMGLLLTMIGTAGKMILRLVFNIKYVIATPWINI</sequence>
<dbReference type="GO" id="GO:0009055">
    <property type="term" value="F:electron transfer activity"/>
    <property type="evidence" value="ECO:0007669"/>
    <property type="project" value="InterPro"/>
</dbReference>
<name>A0A941W2P2_9BACT</name>
<dbReference type="EMBL" id="JAANXD010000044">
    <property type="protein sequence ID" value="MBS1258052.1"/>
    <property type="molecule type" value="Genomic_DNA"/>
</dbReference>
<dbReference type="SUPFAM" id="SSF81648">
    <property type="entry name" value="a domain/subunit of cytochrome bc1 complex (Ubiquinol-cytochrome c reductase)"/>
    <property type="match status" value="1"/>
</dbReference>